<feature type="region of interest" description="Disordered" evidence="1">
    <location>
        <begin position="167"/>
        <end position="186"/>
    </location>
</feature>
<dbReference type="RefSeq" id="WP_211630563.1">
    <property type="nucleotide sequence ID" value="NZ_CP073100.1"/>
</dbReference>
<sequence>MSEEGLGASLARAAKWHWNLLGVGAGGVFALLSGVPLGVLAILGGLELAYLGFLGLNPRFQRVLRGQKMVPRPQSVASSAQLEQLMSFLSTADTQRFAALRQRCSDLLELRRNMDSKEPGMADQFRGEGLDRMLWLFLKLLHQKSGLERFLATTSRESIIAELSRSETQLKEAQGKQPGGADGPESRLVTSIRERIATVRERLENHQQAGENWELVCAEIDKTEQQINRLCEVGMTLRDSGELAAQVDSISSSLQSSERAFADASVGGLLLDEVPPPLLSAALPVRSGPPPLTSRVAQSE</sequence>
<name>A0A975G7V4_9BACT</name>
<dbReference type="EMBL" id="CP073100">
    <property type="protein sequence ID" value="QUE50423.1"/>
    <property type="molecule type" value="Genomic_DNA"/>
</dbReference>
<keyword evidence="2" id="KW-0812">Transmembrane</keyword>
<feature type="region of interest" description="Disordered" evidence="1">
    <location>
        <begin position="280"/>
        <end position="300"/>
    </location>
</feature>
<accession>A0A975G7V4</accession>
<evidence type="ECO:0000256" key="2">
    <source>
        <dbReference type="SAM" id="Phobius"/>
    </source>
</evidence>
<organism evidence="3 4">
    <name type="scientific">Luteolibacter ambystomatis</name>
    <dbReference type="NCBI Taxonomy" id="2824561"/>
    <lineage>
        <taxon>Bacteria</taxon>
        <taxon>Pseudomonadati</taxon>
        <taxon>Verrucomicrobiota</taxon>
        <taxon>Verrucomicrobiia</taxon>
        <taxon>Verrucomicrobiales</taxon>
        <taxon>Verrucomicrobiaceae</taxon>
        <taxon>Luteolibacter</taxon>
    </lineage>
</organism>
<feature type="transmembrane region" description="Helical" evidence="2">
    <location>
        <begin position="20"/>
        <end position="53"/>
    </location>
</feature>
<evidence type="ECO:0000256" key="1">
    <source>
        <dbReference type="SAM" id="MobiDB-lite"/>
    </source>
</evidence>
<dbReference type="AlphaFoldDB" id="A0A975G7V4"/>
<reference evidence="3" key="1">
    <citation type="submission" date="2021-04" db="EMBL/GenBank/DDBJ databases">
        <title>Luteolibacter sp. 32A isolated from the skin of an Anderson's salamander (Ambystoma andersonii).</title>
        <authorList>
            <person name="Spergser J."/>
            <person name="Busse H.-J."/>
        </authorList>
    </citation>
    <scope>NUCLEOTIDE SEQUENCE</scope>
    <source>
        <strain evidence="3">32A</strain>
    </source>
</reference>
<gene>
    <name evidence="3" type="ORF">KBB96_16330</name>
</gene>
<protein>
    <submittedName>
        <fullName evidence="3">Uncharacterized protein</fullName>
    </submittedName>
</protein>
<keyword evidence="2" id="KW-0472">Membrane</keyword>
<dbReference type="Proteomes" id="UP000676169">
    <property type="component" value="Chromosome"/>
</dbReference>
<proteinExistence type="predicted"/>
<keyword evidence="2" id="KW-1133">Transmembrane helix</keyword>
<evidence type="ECO:0000313" key="4">
    <source>
        <dbReference type="Proteomes" id="UP000676169"/>
    </source>
</evidence>
<dbReference type="KEGG" id="lamb:KBB96_16330"/>
<evidence type="ECO:0000313" key="3">
    <source>
        <dbReference type="EMBL" id="QUE50423.1"/>
    </source>
</evidence>
<keyword evidence="4" id="KW-1185">Reference proteome</keyword>